<dbReference type="InterPro" id="IPR036388">
    <property type="entry name" value="WH-like_DNA-bd_sf"/>
</dbReference>
<dbReference type="SUPFAM" id="SSF46785">
    <property type="entry name" value="Winged helix' DNA-binding domain"/>
    <property type="match status" value="1"/>
</dbReference>
<dbReference type="FunFam" id="1.10.10.10:FF:000001">
    <property type="entry name" value="LysR family transcriptional regulator"/>
    <property type="match status" value="1"/>
</dbReference>
<evidence type="ECO:0000259" key="5">
    <source>
        <dbReference type="PROSITE" id="PS50931"/>
    </source>
</evidence>
<evidence type="ECO:0000313" key="6">
    <source>
        <dbReference type="EMBL" id="HJG30569.1"/>
    </source>
</evidence>
<evidence type="ECO:0000256" key="2">
    <source>
        <dbReference type="ARBA" id="ARBA00023015"/>
    </source>
</evidence>
<evidence type="ECO:0000256" key="3">
    <source>
        <dbReference type="ARBA" id="ARBA00023125"/>
    </source>
</evidence>
<dbReference type="PANTHER" id="PTHR30346">
    <property type="entry name" value="TRANSCRIPTIONAL DUAL REGULATOR HCAR-RELATED"/>
    <property type="match status" value="1"/>
</dbReference>
<dbReference type="CDD" id="cd05466">
    <property type="entry name" value="PBP2_LTTR_substrate"/>
    <property type="match status" value="1"/>
</dbReference>
<dbReference type="InterPro" id="IPR005119">
    <property type="entry name" value="LysR_subst-bd"/>
</dbReference>
<dbReference type="GO" id="GO:0032993">
    <property type="term" value="C:protein-DNA complex"/>
    <property type="evidence" value="ECO:0007669"/>
    <property type="project" value="TreeGrafter"/>
</dbReference>
<dbReference type="GO" id="GO:0003677">
    <property type="term" value="F:DNA binding"/>
    <property type="evidence" value="ECO:0007669"/>
    <property type="project" value="UniProtKB-KW"/>
</dbReference>
<keyword evidence="2" id="KW-0805">Transcription regulation</keyword>
<dbReference type="InterPro" id="IPR036390">
    <property type="entry name" value="WH_DNA-bd_sf"/>
</dbReference>
<dbReference type="Gene3D" id="1.10.10.10">
    <property type="entry name" value="Winged helix-like DNA-binding domain superfamily/Winged helix DNA-binding domain"/>
    <property type="match status" value="1"/>
</dbReference>
<dbReference type="PANTHER" id="PTHR30346:SF0">
    <property type="entry name" value="HCA OPERON TRANSCRIPTIONAL ACTIVATOR HCAR"/>
    <property type="match status" value="1"/>
</dbReference>
<comment type="similarity">
    <text evidence="1">Belongs to the LysR transcriptional regulatory family.</text>
</comment>
<reference evidence="6" key="1">
    <citation type="journal article" date="2021" name="PeerJ">
        <title>Extensive microbial diversity within the chicken gut microbiome revealed by metagenomics and culture.</title>
        <authorList>
            <person name="Gilroy R."/>
            <person name="Ravi A."/>
            <person name="Getino M."/>
            <person name="Pursley I."/>
            <person name="Horton D.L."/>
            <person name="Alikhan N.F."/>
            <person name="Baker D."/>
            <person name="Gharbi K."/>
            <person name="Hall N."/>
            <person name="Watson M."/>
            <person name="Adriaenssens E.M."/>
            <person name="Foster-Nyarko E."/>
            <person name="Jarju S."/>
            <person name="Secka A."/>
            <person name="Antonio M."/>
            <person name="Oren A."/>
            <person name="Chaudhuri R.R."/>
            <person name="La Ragione R."/>
            <person name="Hildebrand F."/>
            <person name="Pallen M.J."/>
        </authorList>
    </citation>
    <scope>NUCLEOTIDE SEQUENCE</scope>
    <source>
        <strain evidence="6">ChiGjej2B2-7701</strain>
    </source>
</reference>
<keyword evidence="4" id="KW-0804">Transcription</keyword>
<feature type="domain" description="HTH lysR-type" evidence="5">
    <location>
        <begin position="1"/>
        <end position="58"/>
    </location>
</feature>
<dbReference type="EMBL" id="DYVF01000029">
    <property type="protein sequence ID" value="HJG30569.1"/>
    <property type="molecule type" value="Genomic_DNA"/>
</dbReference>
<organism evidence="6 7">
    <name type="scientific">Collinsella ihumii</name>
    <dbReference type="NCBI Taxonomy" id="1720204"/>
    <lineage>
        <taxon>Bacteria</taxon>
        <taxon>Bacillati</taxon>
        <taxon>Actinomycetota</taxon>
        <taxon>Coriobacteriia</taxon>
        <taxon>Coriobacteriales</taxon>
        <taxon>Coriobacteriaceae</taxon>
        <taxon>Collinsella</taxon>
    </lineage>
</organism>
<dbReference type="PROSITE" id="PS50931">
    <property type="entry name" value="HTH_LYSR"/>
    <property type="match status" value="1"/>
</dbReference>
<dbReference type="InterPro" id="IPR000847">
    <property type="entry name" value="LysR_HTH_N"/>
</dbReference>
<proteinExistence type="inferred from homology"/>
<evidence type="ECO:0000313" key="7">
    <source>
        <dbReference type="Proteomes" id="UP000746751"/>
    </source>
</evidence>
<dbReference type="Proteomes" id="UP000746751">
    <property type="component" value="Unassembled WGS sequence"/>
</dbReference>
<dbReference type="SUPFAM" id="SSF53850">
    <property type="entry name" value="Periplasmic binding protein-like II"/>
    <property type="match status" value="1"/>
</dbReference>
<reference evidence="6" key="2">
    <citation type="submission" date="2021-09" db="EMBL/GenBank/DDBJ databases">
        <authorList>
            <person name="Gilroy R."/>
        </authorList>
    </citation>
    <scope>NUCLEOTIDE SEQUENCE</scope>
    <source>
        <strain evidence="6">ChiGjej2B2-7701</strain>
    </source>
</reference>
<accession>A0A921INI5</accession>
<dbReference type="GO" id="GO:0003700">
    <property type="term" value="F:DNA-binding transcription factor activity"/>
    <property type="evidence" value="ECO:0007669"/>
    <property type="project" value="InterPro"/>
</dbReference>
<dbReference type="Pfam" id="PF03466">
    <property type="entry name" value="LysR_substrate"/>
    <property type="match status" value="1"/>
</dbReference>
<protein>
    <submittedName>
        <fullName evidence="6">LysR family transcriptional regulator</fullName>
    </submittedName>
</protein>
<name>A0A921INI5_9ACTN</name>
<comment type="caution">
    <text evidence="6">The sequence shown here is derived from an EMBL/GenBank/DDBJ whole genome shotgun (WGS) entry which is preliminary data.</text>
</comment>
<sequence length="279" mass="30954">MEFEQLRQLDAIARTGSFSAAAAELRTSQPSISRSMRALERELGCELFERTRNRASLNDTGVKALNHARAILAEERRMRDAFEELARRKRPVTVASVAPAPVWRLTELVVSALPGTILTSEVDQREQEVERRLFDRSADIVITNRPLGLPNVTCAPLMVENLFVYAPASSPLALRASVSFAELDGSTFLMNADVGFWGNVVRDAMPRARFIEQRDGRVLGDMIRTTDVLGFVTDVTEFERDKSRVSVPIQDAGAHATFYVAAMADAPMAVRSIVDKARM</sequence>
<dbReference type="Gene3D" id="3.40.190.290">
    <property type="match status" value="1"/>
</dbReference>
<gene>
    <name evidence="6" type="ORF">K8U80_04135</name>
</gene>
<dbReference type="PRINTS" id="PR00039">
    <property type="entry name" value="HTHLYSR"/>
</dbReference>
<keyword evidence="3" id="KW-0238">DNA-binding</keyword>
<evidence type="ECO:0000256" key="4">
    <source>
        <dbReference type="ARBA" id="ARBA00023163"/>
    </source>
</evidence>
<dbReference type="Pfam" id="PF00126">
    <property type="entry name" value="HTH_1"/>
    <property type="match status" value="1"/>
</dbReference>
<evidence type="ECO:0000256" key="1">
    <source>
        <dbReference type="ARBA" id="ARBA00009437"/>
    </source>
</evidence>
<dbReference type="AlphaFoldDB" id="A0A921INI5"/>